<dbReference type="EMBL" id="JAXCGZ010019306">
    <property type="protein sequence ID" value="KAK7066242.1"/>
    <property type="molecule type" value="Genomic_DNA"/>
</dbReference>
<comment type="caution">
    <text evidence="2">The sequence shown here is derived from an EMBL/GenBank/DDBJ whole genome shotgun (WGS) entry which is preliminary data.</text>
</comment>
<gene>
    <name evidence="2" type="ORF">SK128_007685</name>
</gene>
<evidence type="ECO:0000313" key="2">
    <source>
        <dbReference type="EMBL" id="KAK7066242.1"/>
    </source>
</evidence>
<name>A0AAN8WJJ1_HALRR</name>
<keyword evidence="3" id="KW-1185">Reference proteome</keyword>
<keyword evidence="1" id="KW-1133">Transmembrane helix</keyword>
<protein>
    <submittedName>
        <fullName evidence="2">Uncharacterized protein</fullName>
    </submittedName>
</protein>
<dbReference type="AlphaFoldDB" id="A0AAN8WJJ1"/>
<sequence length="340" mass="37784">MIHKVVAEVRKENSDDDSHGKTGGYGNSYNWLSNLTGKDITTLLTITVISSFGLLLLLALLVLLVHQRLQNLRRSQTSHHSSQSILPTASPQPILRRAYDSSSLVCAERDLQEESENETEPDVISQAVTQSESSVTASPVLIPLSKHGGTAVDRGINKTGEIKLFRPSARVRALMMDDKRRGEVMTRFSSLEAEATHIFQHQQQLSKPYQEHIAAYQPCFYQQGVTKNPRCTQFDEDGRSQECIIPSQKNEVIPAAYATLDTRYANSDMTFNLRSSKSQANLHYDLKCNFKSSGGGGKVVYAPACTDYHTNIQHFYGQSNCAENESTPETPLVSKRESSV</sequence>
<reference evidence="2 3" key="1">
    <citation type="submission" date="2023-11" db="EMBL/GenBank/DDBJ databases">
        <title>Halocaridina rubra genome assembly.</title>
        <authorList>
            <person name="Smith C."/>
        </authorList>
    </citation>
    <scope>NUCLEOTIDE SEQUENCE [LARGE SCALE GENOMIC DNA]</scope>
    <source>
        <strain evidence="2">EP-1</strain>
        <tissue evidence="2">Whole</tissue>
    </source>
</reference>
<evidence type="ECO:0000256" key="1">
    <source>
        <dbReference type="SAM" id="Phobius"/>
    </source>
</evidence>
<keyword evidence="1" id="KW-0472">Membrane</keyword>
<keyword evidence="1" id="KW-0812">Transmembrane</keyword>
<organism evidence="2 3">
    <name type="scientific">Halocaridina rubra</name>
    <name type="common">Hawaiian red shrimp</name>
    <dbReference type="NCBI Taxonomy" id="373956"/>
    <lineage>
        <taxon>Eukaryota</taxon>
        <taxon>Metazoa</taxon>
        <taxon>Ecdysozoa</taxon>
        <taxon>Arthropoda</taxon>
        <taxon>Crustacea</taxon>
        <taxon>Multicrustacea</taxon>
        <taxon>Malacostraca</taxon>
        <taxon>Eumalacostraca</taxon>
        <taxon>Eucarida</taxon>
        <taxon>Decapoda</taxon>
        <taxon>Pleocyemata</taxon>
        <taxon>Caridea</taxon>
        <taxon>Atyoidea</taxon>
        <taxon>Atyidae</taxon>
        <taxon>Halocaridina</taxon>
    </lineage>
</organism>
<evidence type="ECO:0000313" key="3">
    <source>
        <dbReference type="Proteomes" id="UP001381693"/>
    </source>
</evidence>
<accession>A0AAN8WJJ1</accession>
<dbReference type="Proteomes" id="UP001381693">
    <property type="component" value="Unassembled WGS sequence"/>
</dbReference>
<feature type="transmembrane region" description="Helical" evidence="1">
    <location>
        <begin position="40"/>
        <end position="65"/>
    </location>
</feature>
<proteinExistence type="predicted"/>